<keyword evidence="3" id="KW-1185">Reference proteome</keyword>
<evidence type="ECO:0000256" key="1">
    <source>
        <dbReference type="SAM" id="MobiDB-lite"/>
    </source>
</evidence>
<comment type="caution">
    <text evidence="2">The sequence shown here is derived from an EMBL/GenBank/DDBJ whole genome shotgun (WGS) entry which is preliminary data.</text>
</comment>
<evidence type="ECO:0000313" key="3">
    <source>
        <dbReference type="Proteomes" id="UP001501079"/>
    </source>
</evidence>
<feature type="region of interest" description="Disordered" evidence="1">
    <location>
        <begin position="1"/>
        <end position="20"/>
    </location>
</feature>
<organism evidence="2 3">
    <name type="scientific">Gryllotalpicola koreensis</name>
    <dbReference type="NCBI Taxonomy" id="993086"/>
    <lineage>
        <taxon>Bacteria</taxon>
        <taxon>Bacillati</taxon>
        <taxon>Actinomycetota</taxon>
        <taxon>Actinomycetes</taxon>
        <taxon>Micrococcales</taxon>
        <taxon>Microbacteriaceae</taxon>
        <taxon>Gryllotalpicola</taxon>
    </lineage>
</organism>
<evidence type="ECO:0000313" key="2">
    <source>
        <dbReference type="EMBL" id="GAA4176018.1"/>
    </source>
</evidence>
<dbReference type="EMBL" id="BAABBW010000003">
    <property type="protein sequence ID" value="GAA4176018.1"/>
    <property type="molecule type" value="Genomic_DNA"/>
</dbReference>
<accession>A0ABP8A2E1</accession>
<protein>
    <submittedName>
        <fullName evidence="2">Uncharacterized protein</fullName>
    </submittedName>
</protein>
<proteinExistence type="predicted"/>
<sequence length="45" mass="5310">MVTAYSRGFEDGYDGRPLSLDIPETDRDEYLRGWQSGKWQVRRDS</sequence>
<reference evidence="3" key="1">
    <citation type="journal article" date="2019" name="Int. J. Syst. Evol. Microbiol.">
        <title>The Global Catalogue of Microorganisms (GCM) 10K type strain sequencing project: providing services to taxonomists for standard genome sequencing and annotation.</title>
        <authorList>
            <consortium name="The Broad Institute Genomics Platform"/>
            <consortium name="The Broad Institute Genome Sequencing Center for Infectious Disease"/>
            <person name="Wu L."/>
            <person name="Ma J."/>
        </authorList>
    </citation>
    <scope>NUCLEOTIDE SEQUENCE [LARGE SCALE GENOMIC DNA]</scope>
    <source>
        <strain evidence="3">JCM 17591</strain>
    </source>
</reference>
<name>A0ABP8A2E1_9MICO</name>
<gene>
    <name evidence="2" type="ORF">GCM10022287_22540</name>
</gene>
<dbReference type="Proteomes" id="UP001501079">
    <property type="component" value="Unassembled WGS sequence"/>
</dbReference>